<dbReference type="GO" id="GO:0005737">
    <property type="term" value="C:cytoplasm"/>
    <property type="evidence" value="ECO:0007669"/>
    <property type="project" value="UniProtKB-SubCell"/>
</dbReference>
<dbReference type="PANTHER" id="PTHR42971">
    <property type="entry name" value="TRNA (CYTIDINE(34)-2'-O)-METHYLTRANSFERASE"/>
    <property type="match status" value="1"/>
</dbReference>
<dbReference type="PIRSF" id="PIRSF029256">
    <property type="entry name" value="SpoU_TrmH_prd"/>
    <property type="match status" value="1"/>
</dbReference>
<dbReference type="GO" id="GO:0003723">
    <property type="term" value="F:RNA binding"/>
    <property type="evidence" value="ECO:0007669"/>
    <property type="project" value="InterPro"/>
</dbReference>
<dbReference type="CDD" id="cd18094">
    <property type="entry name" value="SpoU-like_TrmL"/>
    <property type="match status" value="1"/>
</dbReference>
<dbReference type="Pfam" id="PF00588">
    <property type="entry name" value="SpoU_methylase"/>
    <property type="match status" value="1"/>
</dbReference>
<keyword evidence="1 6" id="KW-0963">Cytoplasm</keyword>
<gene>
    <name evidence="9" type="ORF">D6D54_06580</name>
</gene>
<feature type="binding site" evidence="6 7">
    <location>
        <position position="136"/>
    </location>
    <ligand>
        <name>S-adenosyl-L-methionine</name>
        <dbReference type="ChEBI" id="CHEBI:59789"/>
    </ligand>
</feature>
<comment type="catalytic activity">
    <reaction evidence="6">
        <text>cytidine(34) in tRNA + S-adenosyl-L-methionine = 2'-O-methylcytidine(34) in tRNA + S-adenosyl-L-homocysteine + H(+)</text>
        <dbReference type="Rhea" id="RHEA:43084"/>
        <dbReference type="Rhea" id="RHEA-COMP:10331"/>
        <dbReference type="Rhea" id="RHEA-COMP:10332"/>
        <dbReference type="ChEBI" id="CHEBI:15378"/>
        <dbReference type="ChEBI" id="CHEBI:57856"/>
        <dbReference type="ChEBI" id="CHEBI:59789"/>
        <dbReference type="ChEBI" id="CHEBI:74495"/>
        <dbReference type="ChEBI" id="CHEBI:82748"/>
        <dbReference type="EC" id="2.1.1.207"/>
    </reaction>
</comment>
<evidence type="ECO:0000259" key="8">
    <source>
        <dbReference type="Pfam" id="PF00588"/>
    </source>
</evidence>
<dbReference type="InterPro" id="IPR001537">
    <property type="entry name" value="SpoU_MeTrfase"/>
</dbReference>
<proteinExistence type="inferred from homology"/>
<dbReference type="InterPro" id="IPR016914">
    <property type="entry name" value="TrmL"/>
</dbReference>
<comment type="caution">
    <text evidence="6">Lacks conserved residue(s) required for the propagation of feature annotation.</text>
</comment>
<feature type="binding site" evidence="6 7">
    <location>
        <position position="107"/>
    </location>
    <ligand>
        <name>S-adenosyl-L-methionine</name>
        <dbReference type="ChEBI" id="CHEBI:59789"/>
    </ligand>
</feature>
<evidence type="ECO:0000313" key="10">
    <source>
        <dbReference type="Proteomes" id="UP000274545"/>
    </source>
</evidence>
<dbReference type="EC" id="2.1.1.207" evidence="6"/>
<dbReference type="AlphaFoldDB" id="A0A433EPH0"/>
<evidence type="ECO:0000256" key="6">
    <source>
        <dbReference type="HAMAP-Rule" id="MF_01885"/>
    </source>
</evidence>
<sequence>MKTTKKINIVLYEPEIAQNVGAIMRTCVAINAKLHLIEPFGFIFDERFIARSSANYIEYADYELYNDWNHFLQLNPTVNLYCATRYAKQPHSAVDFTKDENLFILFGRESTGIPTTILKANLNRTFRIPMSEHVRSLNIANTVGIVGYEVMRQLDYPGLSKVEIQKGADFLEQD</sequence>
<accession>A0A433EPH0</accession>
<keyword evidence="4 6" id="KW-0949">S-adenosyl-L-methionine</keyword>
<feature type="domain" description="tRNA/rRNA methyltransferase SpoU type" evidence="8">
    <location>
        <begin position="7"/>
        <end position="148"/>
    </location>
</feature>
<comment type="catalytic activity">
    <reaction evidence="6">
        <text>5-carboxymethylaminomethyluridine(34) in tRNA(Leu) + S-adenosyl-L-methionine = 5-carboxymethylaminomethyl-2'-O-methyluridine(34) in tRNA(Leu) + S-adenosyl-L-homocysteine + H(+)</text>
        <dbReference type="Rhea" id="RHEA:43088"/>
        <dbReference type="Rhea" id="RHEA-COMP:10333"/>
        <dbReference type="Rhea" id="RHEA-COMP:10334"/>
        <dbReference type="ChEBI" id="CHEBI:15378"/>
        <dbReference type="ChEBI" id="CHEBI:57856"/>
        <dbReference type="ChEBI" id="CHEBI:59789"/>
        <dbReference type="ChEBI" id="CHEBI:74508"/>
        <dbReference type="ChEBI" id="CHEBI:74511"/>
        <dbReference type="EC" id="2.1.1.207"/>
    </reaction>
</comment>
<dbReference type="GO" id="GO:0002130">
    <property type="term" value="P:wobble position ribose methylation"/>
    <property type="evidence" value="ECO:0007669"/>
    <property type="project" value="TreeGrafter"/>
</dbReference>
<dbReference type="SUPFAM" id="SSF75217">
    <property type="entry name" value="alpha/beta knot"/>
    <property type="match status" value="1"/>
</dbReference>
<comment type="function">
    <text evidence="6">Could methylate the ribose at the nucleotide 34 wobble position in tRNA.</text>
</comment>
<dbReference type="InterPro" id="IPR029026">
    <property type="entry name" value="tRNA_m1G_MTases_N"/>
</dbReference>
<keyword evidence="2 6" id="KW-0489">Methyltransferase</keyword>
<organism evidence="9 10">
    <name type="scientific">Spiroplasma poulsonii</name>
    <dbReference type="NCBI Taxonomy" id="2138"/>
    <lineage>
        <taxon>Bacteria</taxon>
        <taxon>Bacillati</taxon>
        <taxon>Mycoplasmatota</taxon>
        <taxon>Mollicutes</taxon>
        <taxon>Entomoplasmatales</taxon>
        <taxon>Spiroplasmataceae</taxon>
        <taxon>Spiroplasma</taxon>
    </lineage>
</organism>
<evidence type="ECO:0000256" key="7">
    <source>
        <dbReference type="PIRSR" id="PIRSR029256-1"/>
    </source>
</evidence>
<dbReference type="GO" id="GO:0141098">
    <property type="term" value="F:tRNA (cytidine(34)-2'-O)-methyltransferase activity"/>
    <property type="evidence" value="ECO:0007669"/>
    <property type="project" value="RHEA"/>
</dbReference>
<evidence type="ECO:0000256" key="1">
    <source>
        <dbReference type="ARBA" id="ARBA00022490"/>
    </source>
</evidence>
<dbReference type="GO" id="GO:0141102">
    <property type="term" value="F:tRNA (5-carboxymethylaminomethyluridine(34)-2'-O)-methyltransferase activity"/>
    <property type="evidence" value="ECO:0007669"/>
    <property type="project" value="RHEA"/>
</dbReference>
<comment type="caution">
    <text evidence="9">The sequence shown here is derived from an EMBL/GenBank/DDBJ whole genome shotgun (WGS) entry which is preliminary data.</text>
</comment>
<comment type="similarity">
    <text evidence="6">Belongs to the class IV-like SAM-binding methyltransferase superfamily. RNA methyltransferase TrmH family. TrmL subfamily.</text>
</comment>
<name>A0A433EPH0_9MOLU</name>
<dbReference type="HAMAP" id="MF_01885">
    <property type="entry name" value="tRNA_methyltr_TrmL"/>
    <property type="match status" value="1"/>
</dbReference>
<feature type="binding site" evidence="6 7">
    <location>
        <position position="128"/>
    </location>
    <ligand>
        <name>S-adenosyl-L-methionine</name>
        <dbReference type="ChEBI" id="CHEBI:59789"/>
    </ligand>
</feature>
<keyword evidence="5 6" id="KW-0819">tRNA processing</keyword>
<keyword evidence="3 6" id="KW-0808">Transferase</keyword>
<dbReference type="RefSeq" id="WP_127093168.1">
    <property type="nucleotide sequence ID" value="NZ_RAHC01000009.1"/>
</dbReference>
<protein>
    <recommendedName>
        <fullName evidence="6">Putative tRNA (cytidine(34)-2'-O)-methyltransferase</fullName>
        <ecNumber evidence="6">2.1.1.207</ecNumber>
    </recommendedName>
    <alternativeName>
        <fullName evidence="6">tRNA (cytidine/uridine-2'-O-)-methyltransferase</fullName>
    </alternativeName>
</protein>
<reference evidence="9 10" key="1">
    <citation type="journal article" date="2019" name="Genome Biol. Evol.">
        <title>Toxin and genome evolution in a Drosophila defensive symbiosis.</title>
        <authorList>
            <person name="Ballinger M.J."/>
            <person name="Gawryluk R.M."/>
            <person name="Perlman S.J."/>
        </authorList>
    </citation>
    <scope>NUCLEOTIDE SEQUENCE [LARGE SCALE GENOMIC DNA]</scope>
    <source>
        <strain evidence="10">sNeo</strain>
    </source>
</reference>
<dbReference type="Gene3D" id="3.40.1280.10">
    <property type="match status" value="1"/>
</dbReference>
<evidence type="ECO:0000256" key="5">
    <source>
        <dbReference type="ARBA" id="ARBA00022694"/>
    </source>
</evidence>
<dbReference type="PANTHER" id="PTHR42971:SF1">
    <property type="entry name" value="TRNA (CYTIDINE(34)-2'-O)-METHYLTRANSFERASE"/>
    <property type="match status" value="1"/>
</dbReference>
<evidence type="ECO:0000256" key="4">
    <source>
        <dbReference type="ARBA" id="ARBA00022691"/>
    </source>
</evidence>
<evidence type="ECO:0000313" key="9">
    <source>
        <dbReference type="EMBL" id="RUP76259.1"/>
    </source>
</evidence>
<evidence type="ECO:0000256" key="3">
    <source>
        <dbReference type="ARBA" id="ARBA00022679"/>
    </source>
</evidence>
<dbReference type="InterPro" id="IPR029028">
    <property type="entry name" value="Alpha/beta_knot_MTases"/>
</dbReference>
<dbReference type="Proteomes" id="UP000274545">
    <property type="component" value="Unassembled WGS sequence"/>
</dbReference>
<comment type="subcellular location">
    <subcellularLocation>
        <location evidence="6">Cytoplasm</location>
    </subcellularLocation>
</comment>
<dbReference type="EMBL" id="RAHC01000009">
    <property type="protein sequence ID" value="RUP76259.1"/>
    <property type="molecule type" value="Genomic_DNA"/>
</dbReference>
<evidence type="ECO:0000256" key="2">
    <source>
        <dbReference type="ARBA" id="ARBA00022603"/>
    </source>
</evidence>